<evidence type="ECO:0000256" key="1">
    <source>
        <dbReference type="PIRSR" id="PIRSR607822-1"/>
    </source>
</evidence>
<dbReference type="CDD" id="cd04793">
    <property type="entry name" value="LanC"/>
    <property type="match status" value="1"/>
</dbReference>
<proteinExistence type="predicted"/>
<evidence type="ECO:0000313" key="2">
    <source>
        <dbReference type="EMBL" id="MPY47724.1"/>
    </source>
</evidence>
<protein>
    <submittedName>
        <fullName evidence="2">Lanthionine synthetase C family protein</fullName>
    </submittedName>
</protein>
<comment type="caution">
    <text evidence="2">The sequence shown here is derived from an EMBL/GenBank/DDBJ whole genome shotgun (WGS) entry which is preliminary data.</text>
</comment>
<dbReference type="InterPro" id="IPR007822">
    <property type="entry name" value="LANC-like"/>
</dbReference>
<dbReference type="SMART" id="SM01260">
    <property type="entry name" value="LANC_like"/>
    <property type="match status" value="1"/>
</dbReference>
<dbReference type="RefSeq" id="WP_152859002.1">
    <property type="nucleotide sequence ID" value="NZ_VMNX01000005.1"/>
</dbReference>
<keyword evidence="1" id="KW-0479">Metal-binding</keyword>
<reference evidence="2 3" key="1">
    <citation type="submission" date="2019-09" db="EMBL/GenBank/DDBJ databases">
        <authorList>
            <person name="Duangmal K."/>
            <person name="Teo W.F.A."/>
            <person name="Lipun K."/>
        </authorList>
    </citation>
    <scope>NUCLEOTIDE SEQUENCE [LARGE SCALE GENOMIC DNA]</scope>
    <source>
        <strain evidence="2 3">K1PN6</strain>
    </source>
</reference>
<sequence length="445" mass="47277">MQLAHHGTGTRIRAADLGLVHRVRTAVQHVVAQTSTTAQVDDLALLAAEQSDTSGGWYPPSVAHGQAGTALLHLYAARAGMGDLDTAFAHMREAVLSTQVEPLDHHGLFAGTSGLALALADITRDEPRFRPSLDRLYEQLADQILAAPPRQTERAVSDLDYDLVNGAAGTLVQLSSLTEPTDRISEAAGALVDYLIWLSRPAETAGTPHRWLITPAYYPPVADYHAKYPHGYLNLGLSHGVPGVAAALAVAWEAGHRRPGHLEAVATFTRWIRAQAAVDEHGPVWGDGTPVDEHGQEVTSGSGHDRVAWCYGSVGVAGALLTIATATADEELHATAVAAFDAALTRARDLAPLSPTLCHGLAGLVMLALEFAPWSATARDRLPELVGQLLDRHDPDRPLGFTDVPRPGQAVDDPGLLTGATGVALTLLAAVGEERPSWFRIFLAR</sequence>
<name>A0A5N8WMH9_9ACTN</name>
<dbReference type="AlphaFoldDB" id="A0A5N8WMH9"/>
<feature type="binding site" evidence="1">
    <location>
        <position position="359"/>
    </location>
    <ligand>
        <name>Zn(2+)</name>
        <dbReference type="ChEBI" id="CHEBI:29105"/>
    </ligand>
</feature>
<dbReference type="PRINTS" id="PR01955">
    <property type="entry name" value="LANCFRANKIA"/>
</dbReference>
<dbReference type="Pfam" id="PF05147">
    <property type="entry name" value="LANC_like"/>
    <property type="match status" value="1"/>
</dbReference>
<evidence type="ECO:0000313" key="3">
    <source>
        <dbReference type="Proteomes" id="UP000373149"/>
    </source>
</evidence>
<feature type="binding site" evidence="1">
    <location>
        <position position="310"/>
    </location>
    <ligand>
        <name>Zn(2+)</name>
        <dbReference type="ChEBI" id="CHEBI:29105"/>
    </ligand>
</feature>
<feature type="binding site" evidence="1">
    <location>
        <position position="358"/>
    </location>
    <ligand>
        <name>Zn(2+)</name>
        <dbReference type="ChEBI" id="CHEBI:29105"/>
    </ligand>
</feature>
<dbReference type="InterPro" id="IPR033889">
    <property type="entry name" value="LanC"/>
</dbReference>
<dbReference type="Proteomes" id="UP000373149">
    <property type="component" value="Unassembled WGS sequence"/>
</dbReference>
<organism evidence="2 3">
    <name type="scientific">Streptomyces acidicola</name>
    <dbReference type="NCBI Taxonomy" id="2596892"/>
    <lineage>
        <taxon>Bacteria</taxon>
        <taxon>Bacillati</taxon>
        <taxon>Actinomycetota</taxon>
        <taxon>Actinomycetes</taxon>
        <taxon>Kitasatosporales</taxon>
        <taxon>Streptomycetaceae</taxon>
        <taxon>Streptomyces</taxon>
    </lineage>
</organism>
<dbReference type="EMBL" id="VMNX01000005">
    <property type="protein sequence ID" value="MPY47724.1"/>
    <property type="molecule type" value="Genomic_DNA"/>
</dbReference>
<dbReference type="Gene3D" id="1.50.10.20">
    <property type="match status" value="1"/>
</dbReference>
<dbReference type="PRINTS" id="PR01950">
    <property type="entry name" value="LANCSUPER"/>
</dbReference>
<accession>A0A5N8WMH9</accession>
<dbReference type="GO" id="GO:0031179">
    <property type="term" value="P:peptide modification"/>
    <property type="evidence" value="ECO:0007669"/>
    <property type="project" value="InterPro"/>
</dbReference>
<gene>
    <name evidence="2" type="ORF">FPZ41_03605</name>
</gene>
<dbReference type="GO" id="GO:0046872">
    <property type="term" value="F:metal ion binding"/>
    <property type="evidence" value="ECO:0007669"/>
    <property type="project" value="UniProtKB-KW"/>
</dbReference>
<keyword evidence="1" id="KW-0862">Zinc</keyword>
<keyword evidence="3" id="KW-1185">Reference proteome</keyword>
<dbReference type="SUPFAM" id="SSF158745">
    <property type="entry name" value="LanC-like"/>
    <property type="match status" value="1"/>
</dbReference>